<dbReference type="InterPro" id="IPR056924">
    <property type="entry name" value="SH3_Tf2-1"/>
</dbReference>
<feature type="domain" description="Tf2-1-like SH3-like" evidence="3">
    <location>
        <begin position="113"/>
        <end position="161"/>
    </location>
</feature>
<dbReference type="EMBL" id="QJKJ01003849">
    <property type="protein sequence ID" value="RDX96603.1"/>
    <property type="molecule type" value="Genomic_DNA"/>
</dbReference>
<evidence type="ECO:0000313" key="5">
    <source>
        <dbReference type="Proteomes" id="UP000257109"/>
    </source>
</evidence>
<evidence type="ECO:0000313" key="4">
    <source>
        <dbReference type="EMBL" id="RDX96603.1"/>
    </source>
</evidence>
<dbReference type="PANTHER" id="PTHR35046">
    <property type="entry name" value="ZINC KNUCKLE (CCHC-TYPE) FAMILY PROTEIN"/>
    <property type="match status" value="1"/>
</dbReference>
<dbReference type="GO" id="GO:0003676">
    <property type="term" value="F:nucleic acid binding"/>
    <property type="evidence" value="ECO:0007669"/>
    <property type="project" value="InterPro"/>
</dbReference>
<feature type="non-terminal residue" evidence="4">
    <location>
        <position position="1"/>
    </location>
</feature>
<proteinExistence type="predicted"/>
<reference evidence="4" key="1">
    <citation type="submission" date="2018-05" db="EMBL/GenBank/DDBJ databases">
        <title>Draft genome of Mucuna pruriens seed.</title>
        <authorList>
            <person name="Nnadi N.E."/>
            <person name="Vos R."/>
            <person name="Hasami M.H."/>
            <person name="Devisetty U.K."/>
            <person name="Aguiy J.C."/>
        </authorList>
    </citation>
    <scope>NUCLEOTIDE SEQUENCE [LARGE SCALE GENOMIC DNA]</scope>
    <source>
        <strain evidence="4">JCA_2017</strain>
    </source>
</reference>
<feature type="domain" description="Retrotransposon gag" evidence="2">
    <location>
        <begin position="234"/>
        <end position="324"/>
    </location>
</feature>
<dbReference type="OrthoDB" id="695705at2759"/>
<dbReference type="InterPro" id="IPR036397">
    <property type="entry name" value="RNaseH_sf"/>
</dbReference>
<dbReference type="Gene3D" id="3.30.420.10">
    <property type="entry name" value="Ribonuclease H-like superfamily/Ribonuclease H"/>
    <property type="match status" value="1"/>
</dbReference>
<dbReference type="InterPro" id="IPR005162">
    <property type="entry name" value="Retrotrans_gag_dom"/>
</dbReference>
<organism evidence="4 5">
    <name type="scientific">Mucuna pruriens</name>
    <name type="common">Velvet bean</name>
    <name type="synonym">Dolichos pruriens</name>
    <dbReference type="NCBI Taxonomy" id="157652"/>
    <lineage>
        <taxon>Eukaryota</taxon>
        <taxon>Viridiplantae</taxon>
        <taxon>Streptophyta</taxon>
        <taxon>Embryophyta</taxon>
        <taxon>Tracheophyta</taxon>
        <taxon>Spermatophyta</taxon>
        <taxon>Magnoliopsida</taxon>
        <taxon>eudicotyledons</taxon>
        <taxon>Gunneridae</taxon>
        <taxon>Pentapetalae</taxon>
        <taxon>rosids</taxon>
        <taxon>fabids</taxon>
        <taxon>Fabales</taxon>
        <taxon>Fabaceae</taxon>
        <taxon>Papilionoideae</taxon>
        <taxon>50 kb inversion clade</taxon>
        <taxon>NPAAA clade</taxon>
        <taxon>indigoferoid/millettioid clade</taxon>
        <taxon>Phaseoleae</taxon>
        <taxon>Mucuna</taxon>
    </lineage>
</organism>
<dbReference type="Pfam" id="PF24626">
    <property type="entry name" value="SH3_Tf2-1"/>
    <property type="match status" value="1"/>
</dbReference>
<sequence>MVNRIVSQLLRCFVEKNLKTWEAWLPYIEFAYNKVVNKTTSHTPFELVYGLKLLSPSDLVPLLVASKANPEDFPNQWLGYMRKLEHSSKGRVRDMLKGRIGTKNEDYLQKMTLFPTLRKSKLLPQGDKPFLVLKRINDNSYVLDMPQEYGGNNTFNVFDLSLFDVEEESNTNQGSHEESKKDIVYRNDLQGPLTRGRLKRLEVDIQKTMNLLRGKWSPKARHIFVYDEITKVRLVTYEFRGYALVWWNQYIREINTWQDIRTELRTRFVFASYARDLYNKFQRMYQGSKSVEEYFKEIEVALVRANVLESHEATMARFLHGLNRESCLASKRSYPSSSSWKGKEKKRERPTKDKSPKKKSVLSHGQKVEATPPNLSSYRSSRIKCFKSLGKRNIASQFPNKRTMVLRDDGNVESESSYEGSSSFSEVESSSVSSRCNGDLLMVRRLVSSLLSEDSDF</sequence>
<comment type="caution">
    <text evidence="4">The sequence shown here is derived from an EMBL/GenBank/DDBJ whole genome shotgun (WGS) entry which is preliminary data.</text>
</comment>
<protein>
    <submittedName>
        <fullName evidence="4">Uncharacterized protein</fullName>
    </submittedName>
</protein>
<dbReference type="PANTHER" id="PTHR35046:SF9">
    <property type="entry name" value="RNA-DIRECTED DNA POLYMERASE"/>
    <property type="match status" value="1"/>
</dbReference>
<gene>
    <name evidence="4" type="ORF">CR513_20700</name>
</gene>
<feature type="region of interest" description="Disordered" evidence="1">
    <location>
        <begin position="400"/>
        <end position="434"/>
    </location>
</feature>
<evidence type="ECO:0000259" key="2">
    <source>
        <dbReference type="Pfam" id="PF03732"/>
    </source>
</evidence>
<feature type="compositionally biased region" description="Low complexity" evidence="1">
    <location>
        <begin position="413"/>
        <end position="434"/>
    </location>
</feature>
<name>A0A371H1S8_MUCPR</name>
<accession>A0A371H1S8</accession>
<feature type="compositionally biased region" description="Basic and acidic residues" evidence="1">
    <location>
        <begin position="341"/>
        <end position="354"/>
    </location>
</feature>
<dbReference type="AlphaFoldDB" id="A0A371H1S8"/>
<dbReference type="Proteomes" id="UP000257109">
    <property type="component" value="Unassembled WGS sequence"/>
</dbReference>
<keyword evidence="5" id="KW-1185">Reference proteome</keyword>
<dbReference type="Pfam" id="PF03732">
    <property type="entry name" value="Retrotrans_gag"/>
    <property type="match status" value="1"/>
</dbReference>
<feature type="region of interest" description="Disordered" evidence="1">
    <location>
        <begin position="332"/>
        <end position="377"/>
    </location>
</feature>
<evidence type="ECO:0000256" key="1">
    <source>
        <dbReference type="SAM" id="MobiDB-lite"/>
    </source>
</evidence>
<evidence type="ECO:0000259" key="3">
    <source>
        <dbReference type="Pfam" id="PF24626"/>
    </source>
</evidence>